<dbReference type="Gene3D" id="3.80.10.10">
    <property type="entry name" value="Ribonuclease Inhibitor"/>
    <property type="match status" value="1"/>
</dbReference>
<gene>
    <name evidence="1" type="ORF">CTEN0397_LOCUS675</name>
</gene>
<dbReference type="AlphaFoldDB" id="A0A7S1CX73"/>
<dbReference type="EMBL" id="HBFW01001047">
    <property type="protein sequence ID" value="CAD8929657.1"/>
    <property type="molecule type" value="Transcribed_RNA"/>
</dbReference>
<reference evidence="1" key="1">
    <citation type="submission" date="2021-01" db="EMBL/GenBank/DDBJ databases">
        <authorList>
            <person name="Corre E."/>
            <person name="Pelletier E."/>
            <person name="Niang G."/>
            <person name="Scheremetjew M."/>
            <person name="Finn R."/>
            <person name="Kale V."/>
            <person name="Holt S."/>
            <person name="Cochrane G."/>
            <person name="Meng A."/>
            <person name="Brown T."/>
            <person name="Cohen L."/>
        </authorList>
    </citation>
    <scope>NUCLEOTIDE SEQUENCE</scope>
    <source>
        <strain evidence="1">ECT3854</strain>
    </source>
</reference>
<protein>
    <submittedName>
        <fullName evidence="1">Uncharacterized protein</fullName>
    </submittedName>
</protein>
<proteinExistence type="predicted"/>
<accession>A0A7S1CX73</accession>
<name>A0A7S1CX73_CYCTE</name>
<organism evidence="1">
    <name type="scientific">Cyclophora tenuis</name>
    <name type="common">Marine diatom</name>
    <dbReference type="NCBI Taxonomy" id="216820"/>
    <lineage>
        <taxon>Eukaryota</taxon>
        <taxon>Sar</taxon>
        <taxon>Stramenopiles</taxon>
        <taxon>Ochrophyta</taxon>
        <taxon>Bacillariophyta</taxon>
        <taxon>Fragilariophyceae</taxon>
        <taxon>Fragilariophycidae</taxon>
        <taxon>Cyclophorales</taxon>
        <taxon>Cyclophoraceae</taxon>
        <taxon>Cyclophora</taxon>
    </lineage>
</organism>
<dbReference type="InterPro" id="IPR032675">
    <property type="entry name" value="LRR_dom_sf"/>
</dbReference>
<dbReference type="SUPFAM" id="SSF52058">
    <property type="entry name" value="L domain-like"/>
    <property type="match status" value="1"/>
</dbReference>
<sequence length="110" mass="12263">MLDLHNNRIIGTIPDSVLQLPSLSTVILRNNKIDEFSTNITGTSVECADLRLNTFAMFKPNAICESSNFLQIFVDLAYDCPCCSGVRDDAALMYSPLCQDTEPRFFLPPN</sequence>
<evidence type="ECO:0000313" key="1">
    <source>
        <dbReference type="EMBL" id="CAD8929657.1"/>
    </source>
</evidence>